<dbReference type="EMBL" id="MU394399">
    <property type="protein sequence ID" value="KAI6081326.1"/>
    <property type="molecule type" value="Genomic_DNA"/>
</dbReference>
<keyword evidence="2" id="KW-1185">Reference proteome</keyword>
<name>A0ACC0CLV1_9PEZI</name>
<sequence>MAETVAAFSLAVNILQVVDLGASFVKLAWQIWRSSKVDSLEINTLRHIAKNSKTALEQLQIATPPRSHPVEDEANRRIFELATRCGEVSQRVIDTIDNIGVVDEAHKIRRSKRKAIVTAFKITWESEAIKALETQLKEYKSEIMLELAISLRHCMTKSLQNQDLILQKLIDSQDDNHKLSTKLNNISEEQEGLGSILITYLIKRADTSNSAQLGTILSDLSDGLPRAVYDPRVPPVKEDSVFEIPDSRRSALEKKFISKLRYDGMHDRGLWVTEAHQETFRWIFETDGQERPWTNFCEWLASDQTIYWITGKAGSGKSTLMKFISEPVIHCPQDYLDSGESRCRRHLLRWANGKPLIIASFYFWEAGSKIQKSKEGLYRSLLCQILQASPEAISHASLERWETLCLYNSDPRPLTEIELSDMLTRAIAFLSSTAKLCLFIDGLDEFSGEHDDLIKLVMQITDKYSVKICISSRPWLVFEDALKSKPNLMLEDLTYNDIMKYITSMFNSDPEFALLQKREATFAQGLANDIAHKSAGVFLWVTLVVSSLLSGMSHGDRVSDLRRRLDQLPSDLEMLYEKILSSLDKFYLEHAAQFFYFMRACSEPPEALLLSFADEEDPDFALKLPKWPLSFEEMGDRVETIRRRMNSCCKGLIGVPKSAMLRENYSIEEITVQYLHKSVKDYIEQPNVLERISNMVGKPFDPHLSLCSGALAMFKTHREGIDDRSTFSYLGQTKIRKCIRFASKVSQVNASAMIKILDELKRTTSWGDPSSLYTSFPQKFEGPSFDGSSHARRDLKDWEFFGDCFLSMAVKYNVVEYVRRKIEPDCVVRPGKTPLGLVSLPKPSPKRPAWNPFKHFEGSHSADSHTTWPLLLDATPSAITSLEMVTVLLEHGANPNFTINCRGRKSSIWIETLGIALANIKCYSTLWDKLLPLMVIHGANISLSVLKQAFRVAAYHQTKWREMTAAARSLRRELKSAKSGKPDFRFRLADVSKKWERVRSSFSQLTRTRKLVLSPPRTVPRDRQ</sequence>
<comment type="caution">
    <text evidence="1">The sequence shown here is derived from an EMBL/GenBank/DDBJ whole genome shotgun (WGS) entry which is preliminary data.</text>
</comment>
<proteinExistence type="predicted"/>
<organism evidence="1 2">
    <name type="scientific">Hypoxylon rubiginosum</name>
    <dbReference type="NCBI Taxonomy" id="110542"/>
    <lineage>
        <taxon>Eukaryota</taxon>
        <taxon>Fungi</taxon>
        <taxon>Dikarya</taxon>
        <taxon>Ascomycota</taxon>
        <taxon>Pezizomycotina</taxon>
        <taxon>Sordariomycetes</taxon>
        <taxon>Xylariomycetidae</taxon>
        <taxon>Xylariales</taxon>
        <taxon>Hypoxylaceae</taxon>
        <taxon>Hypoxylon</taxon>
    </lineage>
</organism>
<reference evidence="1 2" key="1">
    <citation type="journal article" date="2022" name="New Phytol.">
        <title>Ecological generalism drives hyperdiversity of secondary metabolite gene clusters in xylarialean endophytes.</title>
        <authorList>
            <person name="Franco M.E.E."/>
            <person name="Wisecaver J.H."/>
            <person name="Arnold A.E."/>
            <person name="Ju Y.M."/>
            <person name="Slot J.C."/>
            <person name="Ahrendt S."/>
            <person name="Moore L.P."/>
            <person name="Eastman K.E."/>
            <person name="Scott K."/>
            <person name="Konkel Z."/>
            <person name="Mondo S.J."/>
            <person name="Kuo A."/>
            <person name="Hayes R.D."/>
            <person name="Haridas S."/>
            <person name="Andreopoulos B."/>
            <person name="Riley R."/>
            <person name="LaButti K."/>
            <person name="Pangilinan J."/>
            <person name="Lipzen A."/>
            <person name="Amirebrahimi M."/>
            <person name="Yan J."/>
            <person name="Adam C."/>
            <person name="Keymanesh K."/>
            <person name="Ng V."/>
            <person name="Louie K."/>
            <person name="Northen T."/>
            <person name="Drula E."/>
            <person name="Henrissat B."/>
            <person name="Hsieh H.M."/>
            <person name="Youens-Clark K."/>
            <person name="Lutzoni F."/>
            <person name="Miadlikowska J."/>
            <person name="Eastwood D.C."/>
            <person name="Hamelin R.C."/>
            <person name="Grigoriev I.V."/>
            <person name="U'Ren J.M."/>
        </authorList>
    </citation>
    <scope>NUCLEOTIDE SEQUENCE [LARGE SCALE GENOMIC DNA]</scope>
    <source>
        <strain evidence="1 2">ER1909</strain>
    </source>
</reference>
<protein>
    <submittedName>
        <fullName evidence="1">Uncharacterized protein</fullName>
    </submittedName>
</protein>
<evidence type="ECO:0000313" key="2">
    <source>
        <dbReference type="Proteomes" id="UP001497680"/>
    </source>
</evidence>
<gene>
    <name evidence="1" type="ORF">F4821DRAFT_31426</name>
</gene>
<evidence type="ECO:0000313" key="1">
    <source>
        <dbReference type="EMBL" id="KAI6081326.1"/>
    </source>
</evidence>
<accession>A0ACC0CLV1</accession>
<dbReference type="Proteomes" id="UP001497680">
    <property type="component" value="Unassembled WGS sequence"/>
</dbReference>